<name>A0A1Q5PM40_9ACTO</name>
<evidence type="ECO:0000313" key="2">
    <source>
        <dbReference type="Proteomes" id="UP000186465"/>
    </source>
</evidence>
<evidence type="ECO:0000313" key="1">
    <source>
        <dbReference type="EMBL" id="OKL48123.1"/>
    </source>
</evidence>
<dbReference type="InterPro" id="IPR015946">
    <property type="entry name" value="KH_dom-like_a/b"/>
</dbReference>
<gene>
    <name evidence="1" type="ORF">BM477_06140</name>
</gene>
<protein>
    <recommendedName>
        <fullName evidence="3">Osmotically inducible protein OsmC</fullName>
    </recommendedName>
</protein>
<dbReference type="SUPFAM" id="SSF82784">
    <property type="entry name" value="OsmC-like"/>
    <property type="match status" value="1"/>
</dbReference>
<sequence length="151" mass="16022">MTDDPAADSGATKELWAERTGVRTFVGRSASGAEVKIGKGPGEFSPGDLIKLAIATCNAMSADHTISRALGTRDFVETVGVSGTVHETEERFDNFQIEMVLSGTELSDDEKAQLAEKAGEAIAKYCTVGNTVHTGASYQPMLTFEGRSDTE</sequence>
<reference evidence="2" key="1">
    <citation type="submission" date="2016-11" db="EMBL/GenBank/DDBJ databases">
        <title>Actinomyces gypaetusis sp. nov. isolated from Gypaetus barbatus in Qinghai Tibet Plateau China.</title>
        <authorList>
            <person name="Meng X."/>
        </authorList>
    </citation>
    <scope>NUCLEOTIDE SEQUENCE [LARGE SCALE GENOMIC DNA]</scope>
    <source>
        <strain evidence="2">DSM 15383</strain>
    </source>
</reference>
<dbReference type="InterPro" id="IPR003718">
    <property type="entry name" value="OsmC/Ohr_fam"/>
</dbReference>
<dbReference type="Gene3D" id="3.30.300.20">
    <property type="match status" value="1"/>
</dbReference>
<dbReference type="STRING" id="156892.BM477_06140"/>
<dbReference type="EMBL" id="MPDM01000006">
    <property type="protein sequence ID" value="OKL48123.1"/>
    <property type="molecule type" value="Genomic_DNA"/>
</dbReference>
<proteinExistence type="predicted"/>
<dbReference type="AlphaFoldDB" id="A0A1Q5PM40"/>
<comment type="caution">
    <text evidence="1">The sequence shown here is derived from an EMBL/GenBank/DDBJ whole genome shotgun (WGS) entry which is preliminary data.</text>
</comment>
<keyword evidence="2" id="KW-1185">Reference proteome</keyword>
<dbReference type="Pfam" id="PF02566">
    <property type="entry name" value="OsmC"/>
    <property type="match status" value="1"/>
</dbReference>
<dbReference type="InterPro" id="IPR036102">
    <property type="entry name" value="OsmC/Ohrsf"/>
</dbReference>
<dbReference type="Proteomes" id="UP000186465">
    <property type="component" value="Unassembled WGS sequence"/>
</dbReference>
<evidence type="ECO:0008006" key="3">
    <source>
        <dbReference type="Google" id="ProtNLM"/>
    </source>
</evidence>
<accession>A0A1Q5PM40</accession>
<organism evidence="1 2">
    <name type="scientific">Boudabousia marimammalium</name>
    <dbReference type="NCBI Taxonomy" id="156892"/>
    <lineage>
        <taxon>Bacteria</taxon>
        <taxon>Bacillati</taxon>
        <taxon>Actinomycetota</taxon>
        <taxon>Actinomycetes</taxon>
        <taxon>Actinomycetales</taxon>
        <taxon>Actinomycetaceae</taxon>
        <taxon>Boudabousia</taxon>
    </lineage>
</organism>